<sequence>MTHEKDVKVKLTMVTKQYDLYKRKSDKVKALFKFSQKNVPHFWGLKGVDLEVYAGEAIGLIGINGSGKSTLSNILAGIIPHTTGEMYINGETSIIAINAGLKPQLTGIENIRLKCLMNGFTHEQIDNVLDDIISFADIGEFINQPVKNYSSGMRSRLGFSIAIHHNPDVLIIDEALSVGDDTFYQKCVDRIMEFKEQGKTIFFVSHSLPQIEKLCDKVVWMHYGDLREYGTTAEVVENYRKFIAWFRSISPERKKEYQDEFKARQIEYDLDEIEKRIISKGYDKRVLNGPSIGKMSFFTKIFIGVIIASLLFFGTLHISNRSFRSIISTPKIEQVHPDFFMGEYKEVDCYF</sequence>
<dbReference type="SMART" id="SM00382">
    <property type="entry name" value="AAA"/>
    <property type="match status" value="1"/>
</dbReference>
<keyword evidence="4" id="KW-0547">Nucleotide-binding</keyword>
<dbReference type="OrthoDB" id="9778870at2"/>
<dbReference type="EMBL" id="JXKD01000003">
    <property type="protein sequence ID" value="OJG11403.1"/>
    <property type="molecule type" value="Genomic_DNA"/>
</dbReference>
<dbReference type="GO" id="GO:0016020">
    <property type="term" value="C:membrane"/>
    <property type="evidence" value="ECO:0007669"/>
    <property type="project" value="InterPro"/>
</dbReference>
<evidence type="ECO:0000256" key="7">
    <source>
        <dbReference type="ARBA" id="ARBA00023136"/>
    </source>
</evidence>
<keyword evidence="6" id="KW-1278">Translocase</keyword>
<dbReference type="InterPro" id="IPR003593">
    <property type="entry name" value="AAA+_ATPase"/>
</dbReference>
<feature type="transmembrane region" description="Helical" evidence="8">
    <location>
        <begin position="297"/>
        <end position="318"/>
    </location>
</feature>
<dbReference type="PROSITE" id="PS00211">
    <property type="entry name" value="ABC_TRANSPORTER_1"/>
    <property type="match status" value="1"/>
</dbReference>
<organism evidence="10 11">
    <name type="scientific">Enterococcus aquimarinus</name>
    <dbReference type="NCBI Taxonomy" id="328396"/>
    <lineage>
        <taxon>Bacteria</taxon>
        <taxon>Bacillati</taxon>
        <taxon>Bacillota</taxon>
        <taxon>Bacilli</taxon>
        <taxon>Lactobacillales</taxon>
        <taxon>Enterococcaceae</taxon>
        <taxon>Enterococcus</taxon>
    </lineage>
</organism>
<dbReference type="SUPFAM" id="SSF52540">
    <property type="entry name" value="P-loop containing nucleoside triphosphate hydrolases"/>
    <property type="match status" value="1"/>
</dbReference>
<name>A0A1L8QV68_9ENTE</name>
<dbReference type="FunFam" id="3.40.50.300:FF:003010">
    <property type="entry name" value="Teichoic acids export ATP-binding protein TagH"/>
    <property type="match status" value="1"/>
</dbReference>
<dbReference type="InterPro" id="IPR003439">
    <property type="entry name" value="ABC_transporter-like_ATP-bd"/>
</dbReference>
<dbReference type="STRING" id="328396.RU93_GL001398"/>
<dbReference type="InterPro" id="IPR050683">
    <property type="entry name" value="Bact_Polysacc_Export_ATP-bd"/>
</dbReference>
<feature type="domain" description="ABC transporter" evidence="9">
    <location>
        <begin position="26"/>
        <end position="248"/>
    </location>
</feature>
<dbReference type="Proteomes" id="UP000182149">
    <property type="component" value="Unassembled WGS sequence"/>
</dbReference>
<comment type="similarity">
    <text evidence="1">Belongs to the ABC transporter superfamily.</text>
</comment>
<evidence type="ECO:0000256" key="1">
    <source>
        <dbReference type="ARBA" id="ARBA00005417"/>
    </source>
</evidence>
<evidence type="ECO:0000313" key="11">
    <source>
        <dbReference type="Proteomes" id="UP000182149"/>
    </source>
</evidence>
<evidence type="ECO:0000256" key="3">
    <source>
        <dbReference type="ARBA" id="ARBA00022475"/>
    </source>
</evidence>
<reference evidence="10 11" key="1">
    <citation type="submission" date="2014-12" db="EMBL/GenBank/DDBJ databases">
        <title>Draft genome sequences of 29 type strains of Enterococci.</title>
        <authorList>
            <person name="Zhong Z."/>
            <person name="Sun Z."/>
            <person name="Liu W."/>
            <person name="Zhang W."/>
            <person name="Zhang H."/>
        </authorList>
    </citation>
    <scope>NUCLEOTIDE SEQUENCE [LARGE SCALE GENOMIC DNA]</scope>
    <source>
        <strain evidence="10 11">DSM 17690</strain>
    </source>
</reference>
<dbReference type="GO" id="GO:0016887">
    <property type="term" value="F:ATP hydrolysis activity"/>
    <property type="evidence" value="ECO:0007669"/>
    <property type="project" value="InterPro"/>
</dbReference>
<keyword evidence="5" id="KW-0067">ATP-binding</keyword>
<protein>
    <recommendedName>
        <fullName evidence="9">ABC transporter domain-containing protein</fullName>
    </recommendedName>
</protein>
<dbReference type="InterPro" id="IPR017871">
    <property type="entry name" value="ABC_transporter-like_CS"/>
</dbReference>
<proteinExistence type="inferred from homology"/>
<dbReference type="CDD" id="cd03220">
    <property type="entry name" value="ABC_KpsT_Wzt"/>
    <property type="match status" value="1"/>
</dbReference>
<keyword evidence="2" id="KW-0813">Transport</keyword>
<dbReference type="PANTHER" id="PTHR46743:SF2">
    <property type="entry name" value="TEICHOIC ACIDS EXPORT ATP-BINDING PROTEIN TAGH"/>
    <property type="match status" value="1"/>
</dbReference>
<evidence type="ECO:0000256" key="8">
    <source>
        <dbReference type="SAM" id="Phobius"/>
    </source>
</evidence>
<dbReference type="GO" id="GO:0005524">
    <property type="term" value="F:ATP binding"/>
    <property type="evidence" value="ECO:0007669"/>
    <property type="project" value="UniProtKB-KW"/>
</dbReference>
<gene>
    <name evidence="10" type="ORF">RU93_GL001398</name>
</gene>
<evidence type="ECO:0000256" key="4">
    <source>
        <dbReference type="ARBA" id="ARBA00022741"/>
    </source>
</evidence>
<keyword evidence="11" id="KW-1185">Reference proteome</keyword>
<dbReference type="InterPro" id="IPR027417">
    <property type="entry name" value="P-loop_NTPase"/>
</dbReference>
<evidence type="ECO:0000259" key="9">
    <source>
        <dbReference type="PROSITE" id="PS50893"/>
    </source>
</evidence>
<dbReference type="Pfam" id="PF00005">
    <property type="entry name" value="ABC_tran"/>
    <property type="match status" value="1"/>
</dbReference>
<dbReference type="RefSeq" id="WP_071874147.1">
    <property type="nucleotide sequence ID" value="NZ_JBHSHF010000014.1"/>
</dbReference>
<keyword evidence="8" id="KW-1133">Transmembrane helix</keyword>
<evidence type="ECO:0000313" key="10">
    <source>
        <dbReference type="EMBL" id="OJG11403.1"/>
    </source>
</evidence>
<evidence type="ECO:0000256" key="2">
    <source>
        <dbReference type="ARBA" id="ARBA00022448"/>
    </source>
</evidence>
<keyword evidence="7 8" id="KW-0472">Membrane</keyword>
<accession>A0A1L8QV68</accession>
<dbReference type="PROSITE" id="PS50893">
    <property type="entry name" value="ABC_TRANSPORTER_2"/>
    <property type="match status" value="1"/>
</dbReference>
<dbReference type="Gene3D" id="3.40.50.300">
    <property type="entry name" value="P-loop containing nucleotide triphosphate hydrolases"/>
    <property type="match status" value="1"/>
</dbReference>
<keyword evidence="8" id="KW-0812">Transmembrane</keyword>
<dbReference type="PANTHER" id="PTHR46743">
    <property type="entry name" value="TEICHOIC ACIDS EXPORT ATP-BINDING PROTEIN TAGH"/>
    <property type="match status" value="1"/>
</dbReference>
<dbReference type="GO" id="GO:0140359">
    <property type="term" value="F:ABC-type transporter activity"/>
    <property type="evidence" value="ECO:0007669"/>
    <property type="project" value="InterPro"/>
</dbReference>
<comment type="caution">
    <text evidence="10">The sequence shown here is derived from an EMBL/GenBank/DDBJ whole genome shotgun (WGS) entry which is preliminary data.</text>
</comment>
<dbReference type="AlphaFoldDB" id="A0A1L8QV68"/>
<evidence type="ECO:0000256" key="6">
    <source>
        <dbReference type="ARBA" id="ARBA00022967"/>
    </source>
</evidence>
<keyword evidence="3" id="KW-1003">Cell membrane</keyword>
<dbReference type="InterPro" id="IPR015860">
    <property type="entry name" value="ABC_transpr_TagH-like"/>
</dbReference>
<evidence type="ECO:0000256" key="5">
    <source>
        <dbReference type="ARBA" id="ARBA00022840"/>
    </source>
</evidence>